<evidence type="ECO:0000259" key="2">
    <source>
        <dbReference type="PROSITE" id="PS50846"/>
    </source>
</evidence>
<dbReference type="Gene3D" id="3.30.70.100">
    <property type="match status" value="1"/>
</dbReference>
<gene>
    <name evidence="3" type="ORF">AOT14_33080</name>
</gene>
<dbReference type="InterPro" id="IPR006121">
    <property type="entry name" value="HMA_dom"/>
</dbReference>
<evidence type="ECO:0000313" key="4">
    <source>
        <dbReference type="Proteomes" id="UP000061010"/>
    </source>
</evidence>
<dbReference type="Pfam" id="PF00403">
    <property type="entry name" value="HMA"/>
    <property type="match status" value="1"/>
</dbReference>
<evidence type="ECO:0000313" key="3">
    <source>
        <dbReference type="EMBL" id="ALJ29648.1"/>
    </source>
</evidence>
<evidence type="ECO:0000256" key="1">
    <source>
        <dbReference type="ARBA" id="ARBA00022723"/>
    </source>
</evidence>
<dbReference type="InterPro" id="IPR036163">
    <property type="entry name" value="HMA_dom_sf"/>
</dbReference>
<dbReference type="PROSITE" id="PS01047">
    <property type="entry name" value="HMA_1"/>
    <property type="match status" value="1"/>
</dbReference>
<organism evidence="3 4">
    <name type="scientific">Stenotrophomonas acidaminiphila</name>
    <dbReference type="NCBI Taxonomy" id="128780"/>
    <lineage>
        <taxon>Bacteria</taxon>
        <taxon>Pseudomonadati</taxon>
        <taxon>Pseudomonadota</taxon>
        <taxon>Gammaproteobacteria</taxon>
        <taxon>Lysobacterales</taxon>
        <taxon>Lysobacteraceae</taxon>
        <taxon>Stenotrophomonas</taxon>
    </lineage>
</organism>
<name>A0A0S1B3K6_9GAMM</name>
<feature type="domain" description="HMA" evidence="2">
    <location>
        <begin position="1"/>
        <end position="62"/>
    </location>
</feature>
<sequence>MNLYIENMTCGGCARSVTAAIKDVDPAATVAIDLAGKRVHIESAQPAERFTAALDDAGFPPQVEPA</sequence>
<dbReference type="CDD" id="cd00371">
    <property type="entry name" value="HMA"/>
    <property type="match status" value="1"/>
</dbReference>
<dbReference type="InterPro" id="IPR017969">
    <property type="entry name" value="Heavy-metal-associated_CS"/>
</dbReference>
<dbReference type="Proteomes" id="UP000061010">
    <property type="component" value="Chromosome"/>
</dbReference>
<protein>
    <submittedName>
        <fullName evidence="3">Heavy-metal-associated domain-containing protein</fullName>
    </submittedName>
</protein>
<dbReference type="AlphaFoldDB" id="A0A0S1B3K6"/>
<dbReference type="PATRIC" id="fig|128780.6.peg.3345"/>
<dbReference type="EMBL" id="CP012900">
    <property type="protein sequence ID" value="ALJ29648.1"/>
    <property type="molecule type" value="Genomic_DNA"/>
</dbReference>
<dbReference type="PROSITE" id="PS50846">
    <property type="entry name" value="HMA_2"/>
    <property type="match status" value="1"/>
</dbReference>
<keyword evidence="1" id="KW-0479">Metal-binding</keyword>
<dbReference type="KEGG" id="sacz:AOT14_33080"/>
<dbReference type="SUPFAM" id="SSF55008">
    <property type="entry name" value="HMA, heavy metal-associated domain"/>
    <property type="match status" value="1"/>
</dbReference>
<keyword evidence="4" id="KW-1185">Reference proteome</keyword>
<dbReference type="GO" id="GO:0046872">
    <property type="term" value="F:metal ion binding"/>
    <property type="evidence" value="ECO:0007669"/>
    <property type="project" value="UniProtKB-KW"/>
</dbReference>
<dbReference type="OrthoDB" id="9814359at2"/>
<proteinExistence type="predicted"/>
<dbReference type="RefSeq" id="WP_054667919.1">
    <property type="nucleotide sequence ID" value="NZ_JAMHDZ010000004.1"/>
</dbReference>
<reference evidence="3 4" key="1">
    <citation type="journal article" date="2015" name="Genome Announc.">
        <title>Complete Genome Sequencing of Stenotrophomonas acidaminiphila ZAC14D2_NAIMI4_2, a Multidrug-Resistant Strain Isolated from Sediments of a Polluted River in Mexico, Uncovers New Antibiotic Resistance Genes and a Novel Class-II Lasso Peptide Biosynthesis Gene Cluster.</title>
        <authorList>
            <person name="Vinuesa P."/>
            <person name="Ochoa-Sanchez L.E."/>
        </authorList>
    </citation>
    <scope>NUCLEOTIDE SEQUENCE [LARGE SCALE GENOMIC DNA]</scope>
    <source>
        <strain evidence="3 4">ZAC14D2_NAIMI4_2</strain>
    </source>
</reference>
<accession>A0A0S1B3K6</accession>